<keyword evidence="4" id="KW-1185">Reference proteome</keyword>
<feature type="signal peptide" evidence="1">
    <location>
        <begin position="1"/>
        <end position="24"/>
    </location>
</feature>
<dbReference type="PANTHER" id="PTHR33371">
    <property type="entry name" value="INTERMEMBRANE PHOSPHOLIPID TRANSPORT SYSTEM BINDING PROTEIN MLAD-RELATED"/>
    <property type="match status" value="1"/>
</dbReference>
<dbReference type="Proteomes" id="UP001317870">
    <property type="component" value="Chromosome"/>
</dbReference>
<dbReference type="RefSeq" id="WP_281879424.1">
    <property type="nucleotide sequence ID" value="NZ_AP026978.1"/>
</dbReference>
<dbReference type="InterPro" id="IPR052336">
    <property type="entry name" value="MlaD_Phospholipid_Transporter"/>
</dbReference>
<name>A0ABM8CWF1_9NOCA</name>
<protein>
    <submittedName>
        <fullName evidence="3">Mce family protein</fullName>
    </submittedName>
</protein>
<dbReference type="InterPro" id="IPR003399">
    <property type="entry name" value="Mce/MlaD"/>
</dbReference>
<evidence type="ECO:0000259" key="2">
    <source>
        <dbReference type="Pfam" id="PF02470"/>
    </source>
</evidence>
<dbReference type="PANTHER" id="PTHR33371:SF15">
    <property type="entry name" value="LIPOPROTEIN LPRN"/>
    <property type="match status" value="1"/>
</dbReference>
<feature type="chain" id="PRO_5045625901" evidence="1">
    <location>
        <begin position="25"/>
        <end position="357"/>
    </location>
</feature>
<evidence type="ECO:0000313" key="3">
    <source>
        <dbReference type="EMBL" id="BDT99296.1"/>
    </source>
</evidence>
<dbReference type="EMBL" id="AP026978">
    <property type="protein sequence ID" value="BDT99296.1"/>
    <property type="molecule type" value="Genomic_DNA"/>
</dbReference>
<evidence type="ECO:0000256" key="1">
    <source>
        <dbReference type="SAM" id="SignalP"/>
    </source>
</evidence>
<accession>A0ABM8CWF1</accession>
<dbReference type="Pfam" id="PF02470">
    <property type="entry name" value="MlaD"/>
    <property type="match status" value="1"/>
</dbReference>
<evidence type="ECO:0000313" key="4">
    <source>
        <dbReference type="Proteomes" id="UP001317870"/>
    </source>
</evidence>
<organism evidence="3 4">
    <name type="scientific">Nocardia sputorum</name>
    <dbReference type="NCBI Taxonomy" id="2984338"/>
    <lineage>
        <taxon>Bacteria</taxon>
        <taxon>Bacillati</taxon>
        <taxon>Actinomycetota</taxon>
        <taxon>Actinomycetes</taxon>
        <taxon>Mycobacteriales</taxon>
        <taxon>Nocardiaceae</taxon>
        <taxon>Nocardia</taxon>
    </lineage>
</organism>
<keyword evidence="1" id="KW-0732">Signal</keyword>
<sequence>MRPAARLRRAALPLGMAAVLVCGACSFDPSTLPLPGASVSGPSYHIRIEFSDVLNLPARAKVVANGAQVGVATHIGLAQSDREPADGGHAVVEAEIDDTVQLPTTTTAVLRQNTLLGDIHIALTTPPDGFGDLLRDGDTIPLGQTRPAVRVEDTLAGVATFVQGGAIQHLQDLVTDLNGVLPQDPAQTARIFQVLGADAVDLSANLNQVDELLNGFTKDSQVMYDRRDTLAELLTESAVEQLSAAVATIVNVIGVLGGMAPVAHALTWLAPVAQSADNALGAIYPLLFTSAPLDLQRPSNLNAFVAVIRDKIIPFVEHGPKVNLRAVTITPPQGPPMPADDQVEQIVRTLRMIGVVR</sequence>
<reference evidence="3 4" key="1">
    <citation type="submission" date="2022-11" db="EMBL/GenBank/DDBJ databases">
        <title>Genome Sequencing of Nocardia sp. ON39_IFM12276 and assembly.</title>
        <authorList>
            <person name="Shimojima M."/>
            <person name="Toyokawa M."/>
            <person name="Uesaka K."/>
        </authorList>
    </citation>
    <scope>NUCLEOTIDE SEQUENCE [LARGE SCALE GENOMIC DNA]</scope>
    <source>
        <strain evidence="3 4">IFM 12276</strain>
    </source>
</reference>
<proteinExistence type="predicted"/>
<feature type="domain" description="Mce/MlaD" evidence="2">
    <location>
        <begin position="43"/>
        <end position="125"/>
    </location>
</feature>
<gene>
    <name evidence="3" type="ORF">IFM12276_23250</name>
</gene>